<dbReference type="InterPro" id="IPR000014">
    <property type="entry name" value="PAS"/>
</dbReference>
<dbReference type="InterPro" id="IPR050706">
    <property type="entry name" value="Cyclic-di-GMP_PDE-like"/>
</dbReference>
<protein>
    <submittedName>
        <fullName evidence="5">PAS domain S-box-containing protein/diguanylate cyclase (GGDEF) domain-containing protein</fullName>
    </submittedName>
</protein>
<dbReference type="AlphaFoldDB" id="A0A1I2TVZ7"/>
<dbReference type="Gene3D" id="3.30.450.20">
    <property type="entry name" value="PAS domain"/>
    <property type="match status" value="1"/>
</dbReference>
<dbReference type="SMART" id="SM00052">
    <property type="entry name" value="EAL"/>
    <property type="match status" value="1"/>
</dbReference>
<dbReference type="EMBL" id="FOOU01000011">
    <property type="protein sequence ID" value="SFG69065.1"/>
    <property type="molecule type" value="Genomic_DNA"/>
</dbReference>
<evidence type="ECO:0000259" key="3">
    <source>
        <dbReference type="PROSITE" id="PS50883"/>
    </source>
</evidence>
<evidence type="ECO:0000313" key="6">
    <source>
        <dbReference type="Proteomes" id="UP000198623"/>
    </source>
</evidence>
<dbReference type="PANTHER" id="PTHR33121">
    <property type="entry name" value="CYCLIC DI-GMP PHOSPHODIESTERASE PDEF"/>
    <property type="match status" value="1"/>
</dbReference>
<dbReference type="InterPro" id="IPR035919">
    <property type="entry name" value="EAL_sf"/>
</dbReference>
<dbReference type="STRING" id="1045558.SAMN05216175_11149"/>
<dbReference type="SUPFAM" id="SSF55073">
    <property type="entry name" value="Nucleotide cyclase"/>
    <property type="match status" value="1"/>
</dbReference>
<keyword evidence="6" id="KW-1185">Reference proteome</keyword>
<dbReference type="SMART" id="SM00267">
    <property type="entry name" value="GGDEF"/>
    <property type="match status" value="1"/>
</dbReference>
<gene>
    <name evidence="5" type="ORF">SAMN05216175_11149</name>
</gene>
<dbReference type="SUPFAM" id="SSF52172">
    <property type="entry name" value="CheY-like"/>
    <property type="match status" value="1"/>
</dbReference>
<dbReference type="RefSeq" id="WP_177201200.1">
    <property type="nucleotide sequence ID" value="NZ_FOOU01000011.1"/>
</dbReference>
<dbReference type="CDD" id="cd01948">
    <property type="entry name" value="EAL"/>
    <property type="match status" value="1"/>
</dbReference>
<dbReference type="PROSITE" id="PS50112">
    <property type="entry name" value="PAS"/>
    <property type="match status" value="1"/>
</dbReference>
<evidence type="ECO:0000256" key="1">
    <source>
        <dbReference type="SAM" id="Coils"/>
    </source>
</evidence>
<dbReference type="InterPro" id="IPR011006">
    <property type="entry name" value="CheY-like_superfamily"/>
</dbReference>
<feature type="coiled-coil region" evidence="1">
    <location>
        <begin position="129"/>
        <end position="172"/>
    </location>
</feature>
<dbReference type="Pfam" id="PF00563">
    <property type="entry name" value="EAL"/>
    <property type="match status" value="1"/>
</dbReference>
<evidence type="ECO:0000313" key="5">
    <source>
        <dbReference type="EMBL" id="SFG69065.1"/>
    </source>
</evidence>
<dbReference type="SUPFAM" id="SSF55785">
    <property type="entry name" value="PYP-like sensor domain (PAS domain)"/>
    <property type="match status" value="1"/>
</dbReference>
<accession>A0A1I2TVZ7</accession>
<dbReference type="PANTHER" id="PTHR33121:SF23">
    <property type="entry name" value="CYCLIC DI-GMP PHOSPHODIESTERASE PDEB"/>
    <property type="match status" value="1"/>
</dbReference>
<proteinExistence type="predicted"/>
<dbReference type="Gene3D" id="3.20.20.450">
    <property type="entry name" value="EAL domain"/>
    <property type="match status" value="1"/>
</dbReference>
<dbReference type="Pfam" id="PF13188">
    <property type="entry name" value="PAS_8"/>
    <property type="match status" value="1"/>
</dbReference>
<feature type="domain" description="GGDEF" evidence="4">
    <location>
        <begin position="314"/>
        <end position="446"/>
    </location>
</feature>
<dbReference type="NCBIfam" id="TIGR00229">
    <property type="entry name" value="sensory_box"/>
    <property type="match status" value="1"/>
</dbReference>
<dbReference type="GO" id="GO:0071111">
    <property type="term" value="F:cyclic-guanylate-specific phosphodiesterase activity"/>
    <property type="evidence" value="ECO:0007669"/>
    <property type="project" value="InterPro"/>
</dbReference>
<evidence type="ECO:0000259" key="2">
    <source>
        <dbReference type="PROSITE" id="PS50112"/>
    </source>
</evidence>
<dbReference type="NCBIfam" id="TIGR00254">
    <property type="entry name" value="GGDEF"/>
    <property type="match status" value="1"/>
</dbReference>
<reference evidence="6" key="1">
    <citation type="submission" date="2016-10" db="EMBL/GenBank/DDBJ databases">
        <authorList>
            <person name="Varghese N."/>
            <person name="Submissions S."/>
        </authorList>
    </citation>
    <scope>NUCLEOTIDE SEQUENCE [LARGE SCALE GENOMIC DNA]</scope>
    <source>
        <strain evidence="6">CGMCC 1.10971</strain>
    </source>
</reference>
<feature type="domain" description="PAS" evidence="2">
    <location>
        <begin position="162"/>
        <end position="232"/>
    </location>
</feature>
<dbReference type="InterPro" id="IPR001633">
    <property type="entry name" value="EAL_dom"/>
</dbReference>
<dbReference type="Gene3D" id="3.30.70.270">
    <property type="match status" value="1"/>
</dbReference>
<dbReference type="Pfam" id="PF00990">
    <property type="entry name" value="GGDEF"/>
    <property type="match status" value="1"/>
</dbReference>
<dbReference type="InterPro" id="IPR000160">
    <property type="entry name" value="GGDEF_dom"/>
</dbReference>
<keyword evidence="1" id="KW-0175">Coiled coil</keyword>
<dbReference type="Proteomes" id="UP000198623">
    <property type="component" value="Unassembled WGS sequence"/>
</dbReference>
<evidence type="ECO:0000259" key="4">
    <source>
        <dbReference type="PROSITE" id="PS50887"/>
    </source>
</evidence>
<dbReference type="PROSITE" id="PS50887">
    <property type="entry name" value="GGDEF"/>
    <property type="match status" value="1"/>
</dbReference>
<dbReference type="PROSITE" id="PS50883">
    <property type="entry name" value="EAL"/>
    <property type="match status" value="1"/>
</dbReference>
<dbReference type="InterPro" id="IPR035965">
    <property type="entry name" value="PAS-like_dom_sf"/>
</dbReference>
<dbReference type="CDD" id="cd01949">
    <property type="entry name" value="GGDEF"/>
    <property type="match status" value="1"/>
</dbReference>
<name>A0A1I2TVZ7_9GAMM</name>
<dbReference type="InterPro" id="IPR029787">
    <property type="entry name" value="Nucleotide_cyclase"/>
</dbReference>
<sequence>MKEAVTTSDALIQRLSDQRRQRLRKNVQILFLGLRSEETNPIISLLRGARLAPRGRQLNTESEFIEALSERSWDLIICTSEREDFAIKQAMQHLKRFDKDIPVIQLVPHPDSQLLLQGLKANMQAVVPLDEKELLLITIRRELEHLENRRRMRLVESQLTEAEKRVRLLMERSTLAIAYFDAERLLLANNAFALLFGYDNPEKLQGKLIDQFVVPQDSNELYEQVRYFAEENLKELIFQLTGRRADDSNFKAHLELQETRINNKPCVQIIVRAESQHQSKQSFSEHDPITGLYNADFFQRRLDETIQAALPGGRDCHLFYILLNNHAQIRAEYGSDSCDHIARDLADILKKNINPVHIKARLSEDTFSVIFQDPSQDKAASVAEELSAIIRQHTSTINNIQLPLTCSIGIVTITDTSPGTVELIERAKQAAESITTGTNNVKFYIPDNSPTELDNPDAVKALKAAVQNQNFKLLFQPIVPLSYNSQLSHYEALLRLLDKNQNELSPTTFLDTVELAELSITMDRWVILKCIHHLREELNKGNKHRLFISVTKKTWGDPEILEWLAEQLRELRIPADHLVFQISESDCSSHLAAAQAFTAGLKKLHCLICIKHFGCSSNATQVLRQINADYVKLDGSFVQELATTNALDVTFETMAEALKSQGKITIAPLVEDPKIMSRLWKSGVGLIQGYYLQPPRDKMDYDFFEGQ</sequence>
<feature type="domain" description="EAL" evidence="3">
    <location>
        <begin position="455"/>
        <end position="707"/>
    </location>
</feature>
<organism evidence="5 6">
    <name type="scientific">Neptunomonas qingdaonensis</name>
    <dbReference type="NCBI Taxonomy" id="1045558"/>
    <lineage>
        <taxon>Bacteria</taxon>
        <taxon>Pseudomonadati</taxon>
        <taxon>Pseudomonadota</taxon>
        <taxon>Gammaproteobacteria</taxon>
        <taxon>Oceanospirillales</taxon>
        <taxon>Oceanospirillaceae</taxon>
        <taxon>Neptunomonas</taxon>
    </lineage>
</organism>
<dbReference type="InterPro" id="IPR043128">
    <property type="entry name" value="Rev_trsase/Diguanyl_cyclase"/>
</dbReference>
<dbReference type="SUPFAM" id="SSF141868">
    <property type="entry name" value="EAL domain-like"/>
    <property type="match status" value="1"/>
</dbReference>
<dbReference type="CDD" id="cd00130">
    <property type="entry name" value="PAS"/>
    <property type="match status" value="1"/>
</dbReference>